<keyword evidence="3 5" id="KW-1133">Transmembrane helix</keyword>
<evidence type="ECO:0000313" key="6">
    <source>
        <dbReference type="EMBL" id="SKB69286.1"/>
    </source>
</evidence>
<evidence type="ECO:0000256" key="3">
    <source>
        <dbReference type="ARBA" id="ARBA00022989"/>
    </source>
</evidence>
<dbReference type="Pfam" id="PF07869">
    <property type="entry name" value="DUF1656"/>
    <property type="match status" value="1"/>
</dbReference>
<proteinExistence type="predicted"/>
<keyword evidence="2 5" id="KW-0812">Transmembrane</keyword>
<feature type="transmembrane region" description="Helical" evidence="5">
    <location>
        <begin position="6"/>
        <end position="29"/>
    </location>
</feature>
<keyword evidence="7" id="KW-1185">Reference proteome</keyword>
<feature type="transmembrane region" description="Helical" evidence="5">
    <location>
        <begin position="50"/>
        <end position="72"/>
    </location>
</feature>
<keyword evidence="1" id="KW-1003">Cell membrane</keyword>
<accession>A0A1T5DCB1</accession>
<dbReference type="RefSeq" id="WP_079648465.1">
    <property type="nucleotide sequence ID" value="NZ_FUYM01000005.1"/>
</dbReference>
<evidence type="ECO:0000256" key="2">
    <source>
        <dbReference type="ARBA" id="ARBA00022692"/>
    </source>
</evidence>
<reference evidence="7" key="1">
    <citation type="submission" date="2017-02" db="EMBL/GenBank/DDBJ databases">
        <authorList>
            <person name="Varghese N."/>
            <person name="Submissions S."/>
        </authorList>
    </citation>
    <scope>NUCLEOTIDE SEQUENCE [LARGE SCALE GENOMIC DNA]</scope>
    <source>
        <strain evidence="7">UM2</strain>
    </source>
</reference>
<evidence type="ECO:0000256" key="4">
    <source>
        <dbReference type="ARBA" id="ARBA00023136"/>
    </source>
</evidence>
<gene>
    <name evidence="6" type="ORF">SAMN06295920_10579</name>
</gene>
<dbReference type="STRING" id="439228.SAMN06295920_10579"/>
<evidence type="ECO:0000256" key="1">
    <source>
        <dbReference type="ARBA" id="ARBA00022475"/>
    </source>
</evidence>
<dbReference type="AlphaFoldDB" id="A0A1T5DCB1"/>
<dbReference type="EMBL" id="FUYM01000005">
    <property type="protein sequence ID" value="SKB69286.1"/>
    <property type="molecule type" value="Genomic_DNA"/>
</dbReference>
<dbReference type="Proteomes" id="UP000189818">
    <property type="component" value="Unassembled WGS sequence"/>
</dbReference>
<evidence type="ECO:0000313" key="7">
    <source>
        <dbReference type="Proteomes" id="UP000189818"/>
    </source>
</evidence>
<evidence type="ECO:0000256" key="5">
    <source>
        <dbReference type="SAM" id="Phobius"/>
    </source>
</evidence>
<dbReference type="InterPro" id="IPR012451">
    <property type="entry name" value="DUF1656"/>
</dbReference>
<protein>
    <recommendedName>
        <fullName evidence="8">DUF1656 domain-containing protein</fullName>
    </recommendedName>
</protein>
<sequence>MIEEINLLGVYLPAALAWGVLAAVLVYLLRGWLQRLPAYRLLWHPSLLELALFVLLWWGLSALADGFLYRWFTT</sequence>
<evidence type="ECO:0008006" key="8">
    <source>
        <dbReference type="Google" id="ProtNLM"/>
    </source>
</evidence>
<organism evidence="6 7">
    <name type="scientific">Rhizorhabdus histidinilytica</name>
    <dbReference type="NCBI Taxonomy" id="439228"/>
    <lineage>
        <taxon>Bacteria</taxon>
        <taxon>Pseudomonadati</taxon>
        <taxon>Pseudomonadota</taxon>
        <taxon>Alphaproteobacteria</taxon>
        <taxon>Sphingomonadales</taxon>
        <taxon>Sphingomonadaceae</taxon>
        <taxon>Rhizorhabdus</taxon>
    </lineage>
</organism>
<keyword evidence="4 5" id="KW-0472">Membrane</keyword>
<name>A0A1T5DCB1_9SPHN</name>